<comment type="cofactor">
    <cofactor evidence="4">
        <name>heme</name>
        <dbReference type="ChEBI" id="CHEBI:30413"/>
    </cofactor>
</comment>
<dbReference type="PANTHER" id="PTHR47955">
    <property type="entry name" value="CYTOCHROME P450 FAMILY 71 PROTEIN"/>
    <property type="match status" value="1"/>
</dbReference>
<keyword evidence="2 4" id="KW-0479">Metal-binding</keyword>
<dbReference type="PROSITE" id="PS00086">
    <property type="entry name" value="CYTOCHROME_P450"/>
    <property type="match status" value="1"/>
</dbReference>
<dbReference type="CDD" id="cd11072">
    <property type="entry name" value="CYP71-like"/>
    <property type="match status" value="1"/>
</dbReference>
<dbReference type="AlphaFoldDB" id="A0AAV9EYG0"/>
<dbReference type="InterPro" id="IPR010734">
    <property type="entry name" value="Copine_C"/>
</dbReference>
<dbReference type="InterPro" id="IPR017972">
    <property type="entry name" value="Cyt_P450_CS"/>
</dbReference>
<accession>A0AAV9EYG0</accession>
<dbReference type="Gene3D" id="1.10.630.10">
    <property type="entry name" value="Cytochrome P450"/>
    <property type="match status" value="1"/>
</dbReference>
<feature type="region of interest" description="Disordered" evidence="5">
    <location>
        <begin position="370"/>
        <end position="402"/>
    </location>
</feature>
<proteinExistence type="inferred from homology"/>
<evidence type="ECO:0000256" key="1">
    <source>
        <dbReference type="ARBA" id="ARBA00010617"/>
    </source>
</evidence>
<evidence type="ECO:0000256" key="5">
    <source>
        <dbReference type="SAM" id="MobiDB-lite"/>
    </source>
</evidence>
<dbReference type="EMBL" id="JAUJYO010000004">
    <property type="protein sequence ID" value="KAK1318460.1"/>
    <property type="molecule type" value="Genomic_DNA"/>
</dbReference>
<dbReference type="GO" id="GO:0020037">
    <property type="term" value="F:heme binding"/>
    <property type="evidence" value="ECO:0007669"/>
    <property type="project" value="InterPro"/>
</dbReference>
<protein>
    <submittedName>
        <fullName evidence="7">E3 ubiquitin-protein ligase RGLG2</fullName>
    </submittedName>
</protein>
<evidence type="ECO:0000313" key="8">
    <source>
        <dbReference type="Proteomes" id="UP001180020"/>
    </source>
</evidence>
<evidence type="ECO:0000259" key="6">
    <source>
        <dbReference type="SMART" id="SM00327"/>
    </source>
</evidence>
<dbReference type="InterPro" id="IPR002401">
    <property type="entry name" value="Cyt_P450_E_grp-I"/>
</dbReference>
<feature type="domain" description="VWFA" evidence="6">
    <location>
        <begin position="100"/>
        <end position="303"/>
    </location>
</feature>
<sequence>MAYLRVKSCKLRRKKGIERYHESFLDPLRRCRLYGVGRTMSSQWYEKPLLRKEWKRKFEYPSLSDLSGFGLISEKISGRLSSSCHLPKVTEALARAGLESSNLIVGIDFTKSNEWTGKLSFNRRSLHHLGDVQNPYQHAISIIGRTLSAFDEDNMIPCFGFGDASTHDQEVFSFYPDERPCNGFEEALTRYRELVPHLRLAGPTSFAPIIEMATTIVEQSGGQYHVLLIIADGQVTRSVDLEHGHLSPQEQKTVDAIVKASEYPLSIILVGVGDGPWDMMKEFDDNIPARSFDNFQFVNFTEIMAKNVSQSRKETEFALAALMEIPEQYKATQELKLLGKLMDSVRGSSPQRVPLPPPFETYGTSAYSSKPPQFTSFKKSAPPYPSNDIGYDSPSSAAPSSSTWDNHVCPICLSNPKDMAFGCGHQNSNLPPCPPKLPILGNLHQLGAQPHLSLAKLARKYGPVMHVQLGRVPALVISSAKAAEKIMKSHDQYFSSRPESSIANRIVYGCKDLAFAPYGEYWRQMRKVCVLHLLSVKRVQSFRCVREEEVANMVADLRSLSSSSGGPVNLSEALVALTNDVFCRVAFGRKFNRGGDPNCLQAMLVEFLDLLGTFDVGDFIPSLAWVSRLNGFNARVRKNVEELDACFERVIEEHIQCRRDCDDRGNILDVLLALQNDSSVGVALSRDSIKALILDMFVAGTESVHAVIDWAMVELIKHPETMMAVRDEVDRNIKTGEMITEDDIGTMNYLKMVVKEVLRLHPPFPLLLPRESIEEVELFGHNLPSKMRIFINAWAIGRDPESWEDPEEFYPERFANIAVDFKGKDFELIPFGAGRRSCPGIHFATPMIDLAIANLLRHFDWELPEGRTGEELDMNEGTSGHRKSRLLVIAKPRLG</sequence>
<dbReference type="SUPFAM" id="SSF48264">
    <property type="entry name" value="Cytochrome P450"/>
    <property type="match status" value="1"/>
</dbReference>
<organism evidence="7 8">
    <name type="scientific">Acorus calamus</name>
    <name type="common">Sweet flag</name>
    <dbReference type="NCBI Taxonomy" id="4465"/>
    <lineage>
        <taxon>Eukaryota</taxon>
        <taxon>Viridiplantae</taxon>
        <taxon>Streptophyta</taxon>
        <taxon>Embryophyta</taxon>
        <taxon>Tracheophyta</taxon>
        <taxon>Spermatophyta</taxon>
        <taxon>Magnoliopsida</taxon>
        <taxon>Liliopsida</taxon>
        <taxon>Acoraceae</taxon>
        <taxon>Acorus</taxon>
    </lineage>
</organism>
<dbReference type="Proteomes" id="UP001180020">
    <property type="component" value="Unassembled WGS sequence"/>
</dbReference>
<keyword evidence="3 4" id="KW-0408">Iron</keyword>
<comment type="caution">
    <text evidence="7">The sequence shown here is derived from an EMBL/GenBank/DDBJ whole genome shotgun (WGS) entry which is preliminary data.</text>
</comment>
<feature type="compositionally biased region" description="Low complexity" evidence="5">
    <location>
        <begin position="393"/>
        <end position="402"/>
    </location>
</feature>
<evidence type="ECO:0000256" key="2">
    <source>
        <dbReference type="ARBA" id="ARBA00022723"/>
    </source>
</evidence>
<feature type="binding site" description="axial binding residue" evidence="4">
    <location>
        <position position="838"/>
    </location>
    <ligand>
        <name>heme</name>
        <dbReference type="ChEBI" id="CHEBI:30413"/>
    </ligand>
    <ligandPart>
        <name>Fe</name>
        <dbReference type="ChEBI" id="CHEBI:18248"/>
    </ligandPart>
</feature>
<dbReference type="InterPro" id="IPR036465">
    <property type="entry name" value="vWFA_dom_sf"/>
</dbReference>
<dbReference type="PRINTS" id="PR00463">
    <property type="entry name" value="EP450I"/>
</dbReference>
<dbReference type="GO" id="GO:0005506">
    <property type="term" value="F:iron ion binding"/>
    <property type="evidence" value="ECO:0007669"/>
    <property type="project" value="InterPro"/>
</dbReference>
<comment type="similarity">
    <text evidence="1">Belongs to the cytochrome P450 family.</text>
</comment>
<dbReference type="FunFam" id="1.10.630.10:FF:000011">
    <property type="entry name" value="Cytochrome P450 83B1"/>
    <property type="match status" value="1"/>
</dbReference>
<name>A0AAV9EYG0_ACOCL</name>
<evidence type="ECO:0000256" key="3">
    <source>
        <dbReference type="ARBA" id="ARBA00023004"/>
    </source>
</evidence>
<dbReference type="InterPro" id="IPR036396">
    <property type="entry name" value="Cyt_P450_sf"/>
</dbReference>
<dbReference type="GO" id="GO:0016705">
    <property type="term" value="F:oxidoreductase activity, acting on paired donors, with incorporation or reduction of molecular oxygen"/>
    <property type="evidence" value="ECO:0007669"/>
    <property type="project" value="InterPro"/>
</dbReference>
<dbReference type="SMART" id="SM00327">
    <property type="entry name" value="VWA"/>
    <property type="match status" value="1"/>
</dbReference>
<dbReference type="GO" id="GO:0004497">
    <property type="term" value="F:monooxygenase activity"/>
    <property type="evidence" value="ECO:0007669"/>
    <property type="project" value="InterPro"/>
</dbReference>
<dbReference type="PRINTS" id="PR00385">
    <property type="entry name" value="P450"/>
</dbReference>
<reference evidence="7" key="2">
    <citation type="submission" date="2023-06" db="EMBL/GenBank/DDBJ databases">
        <authorList>
            <person name="Ma L."/>
            <person name="Liu K.-W."/>
            <person name="Li Z."/>
            <person name="Hsiao Y.-Y."/>
            <person name="Qi Y."/>
            <person name="Fu T."/>
            <person name="Tang G."/>
            <person name="Zhang D."/>
            <person name="Sun W.-H."/>
            <person name="Liu D.-K."/>
            <person name="Li Y."/>
            <person name="Chen G.-Z."/>
            <person name="Liu X.-D."/>
            <person name="Liao X.-Y."/>
            <person name="Jiang Y.-T."/>
            <person name="Yu X."/>
            <person name="Hao Y."/>
            <person name="Huang J."/>
            <person name="Zhao X.-W."/>
            <person name="Ke S."/>
            <person name="Chen Y.-Y."/>
            <person name="Wu W.-L."/>
            <person name="Hsu J.-L."/>
            <person name="Lin Y.-F."/>
            <person name="Huang M.-D."/>
            <person name="Li C.-Y."/>
            <person name="Huang L."/>
            <person name="Wang Z.-W."/>
            <person name="Zhao X."/>
            <person name="Zhong W.-Y."/>
            <person name="Peng D.-H."/>
            <person name="Ahmad S."/>
            <person name="Lan S."/>
            <person name="Zhang J.-S."/>
            <person name="Tsai W.-C."/>
            <person name="Van De Peer Y."/>
            <person name="Liu Z.-J."/>
        </authorList>
    </citation>
    <scope>NUCLEOTIDE SEQUENCE</scope>
    <source>
        <strain evidence="7">CP</strain>
        <tissue evidence="7">Leaves</tissue>
    </source>
</reference>
<gene>
    <name evidence="7" type="primary">RGLG2</name>
    <name evidence="7" type="ORF">QJS10_CPB04g01601</name>
</gene>
<evidence type="ECO:0000313" key="7">
    <source>
        <dbReference type="EMBL" id="KAK1318460.1"/>
    </source>
</evidence>
<evidence type="ECO:0000256" key="4">
    <source>
        <dbReference type="PIRSR" id="PIRSR602401-1"/>
    </source>
</evidence>
<dbReference type="Pfam" id="PF00067">
    <property type="entry name" value="p450"/>
    <property type="match status" value="1"/>
</dbReference>
<keyword evidence="8" id="KW-1185">Reference proteome</keyword>
<keyword evidence="4" id="KW-0349">Heme</keyword>
<dbReference type="Pfam" id="PF07002">
    <property type="entry name" value="Copine"/>
    <property type="match status" value="1"/>
</dbReference>
<dbReference type="InterPro" id="IPR001128">
    <property type="entry name" value="Cyt_P450"/>
</dbReference>
<dbReference type="PANTHER" id="PTHR47955:SF15">
    <property type="entry name" value="CYTOCHROME P450 71A2-LIKE"/>
    <property type="match status" value="1"/>
</dbReference>
<dbReference type="SUPFAM" id="SSF53300">
    <property type="entry name" value="vWA-like"/>
    <property type="match status" value="1"/>
</dbReference>
<dbReference type="InterPro" id="IPR002035">
    <property type="entry name" value="VWF_A"/>
</dbReference>
<reference evidence="7" key="1">
    <citation type="journal article" date="2023" name="Nat. Commun.">
        <title>Diploid and tetraploid genomes of Acorus and the evolution of monocots.</title>
        <authorList>
            <person name="Ma L."/>
            <person name="Liu K.W."/>
            <person name="Li Z."/>
            <person name="Hsiao Y.Y."/>
            <person name="Qi Y."/>
            <person name="Fu T."/>
            <person name="Tang G.D."/>
            <person name="Zhang D."/>
            <person name="Sun W.H."/>
            <person name="Liu D.K."/>
            <person name="Li Y."/>
            <person name="Chen G.Z."/>
            <person name="Liu X.D."/>
            <person name="Liao X.Y."/>
            <person name="Jiang Y.T."/>
            <person name="Yu X."/>
            <person name="Hao Y."/>
            <person name="Huang J."/>
            <person name="Zhao X.W."/>
            <person name="Ke S."/>
            <person name="Chen Y.Y."/>
            <person name="Wu W.L."/>
            <person name="Hsu J.L."/>
            <person name="Lin Y.F."/>
            <person name="Huang M.D."/>
            <person name="Li C.Y."/>
            <person name="Huang L."/>
            <person name="Wang Z.W."/>
            <person name="Zhao X."/>
            <person name="Zhong W.Y."/>
            <person name="Peng D.H."/>
            <person name="Ahmad S."/>
            <person name="Lan S."/>
            <person name="Zhang J.S."/>
            <person name="Tsai W.C."/>
            <person name="Van de Peer Y."/>
            <person name="Liu Z.J."/>
        </authorList>
    </citation>
    <scope>NUCLEOTIDE SEQUENCE</scope>
    <source>
        <strain evidence="7">CP</strain>
    </source>
</reference>